<reference evidence="1 2" key="1">
    <citation type="submission" date="2020-05" db="EMBL/GenBank/DDBJ databases">
        <title>Ramlibacter rhizophilus sp. nov., isolated from rhizosphere soil of national flower Mugunghwa from South Korea.</title>
        <authorList>
            <person name="Zheng-Fei Y."/>
            <person name="Huan T."/>
        </authorList>
    </citation>
    <scope>NUCLEOTIDE SEQUENCE [LARGE SCALE GENOMIC DNA]</scope>
    <source>
        <strain evidence="1 2">H242</strain>
    </source>
</reference>
<proteinExistence type="predicted"/>
<evidence type="ECO:0000313" key="2">
    <source>
        <dbReference type="Proteomes" id="UP000500826"/>
    </source>
</evidence>
<dbReference type="Proteomes" id="UP000500826">
    <property type="component" value="Chromosome"/>
</dbReference>
<accession>A0ABX6P4R3</accession>
<keyword evidence="2" id="KW-1185">Reference proteome</keyword>
<dbReference type="EMBL" id="CP053418">
    <property type="protein sequence ID" value="QJW84499.1"/>
    <property type="molecule type" value="Genomic_DNA"/>
</dbReference>
<evidence type="ECO:0000313" key="1">
    <source>
        <dbReference type="EMBL" id="QJW84499.1"/>
    </source>
</evidence>
<organism evidence="1 2">
    <name type="scientific">Ramlibacter terrae</name>
    <dbReference type="NCBI Taxonomy" id="2732511"/>
    <lineage>
        <taxon>Bacteria</taxon>
        <taxon>Pseudomonadati</taxon>
        <taxon>Pseudomonadota</taxon>
        <taxon>Betaproteobacteria</taxon>
        <taxon>Burkholderiales</taxon>
        <taxon>Comamonadaceae</taxon>
        <taxon>Ramlibacter</taxon>
    </lineage>
</organism>
<name>A0ABX6P4R3_9BURK</name>
<sequence>MGALQYLPQLFLQRVDSKEMIGIHLIGAHGLLAPKPAGEDLQGAGEQSGLMAYGAFRVALKPGDYEIFEAVNWRGGIDKTSATRDVNFRPVRFRIEAGVPAYLGRIAFVPRLVELPKMAVRPGWEHAGTRGGPTHKIDGFHLWLRDGLESDRRLARVDAPAVQSLIDTLVEQDKNFFRREVRYEEIDHNGLNVH</sequence>
<gene>
    <name evidence="1" type="ORF">HK414_14645</name>
</gene>
<protein>
    <submittedName>
        <fullName evidence="1">Uncharacterized protein</fullName>
    </submittedName>
</protein>
<reference evidence="1 2" key="2">
    <citation type="submission" date="2020-05" db="EMBL/GenBank/DDBJ databases">
        <authorList>
            <person name="Khan S.A."/>
            <person name="Jeon C.O."/>
            <person name="Chun B.H."/>
        </authorList>
    </citation>
    <scope>NUCLEOTIDE SEQUENCE [LARGE SCALE GENOMIC DNA]</scope>
    <source>
        <strain evidence="1 2">H242</strain>
    </source>
</reference>